<evidence type="ECO:0000313" key="3">
    <source>
        <dbReference type="Proteomes" id="UP000034392"/>
    </source>
</evidence>
<dbReference type="Proteomes" id="UP000034392">
    <property type="component" value="Chromosome"/>
</dbReference>
<organism evidence="2 3">
    <name type="scientific">Croceibacterium atlanticum</name>
    <dbReference type="NCBI Taxonomy" id="1267766"/>
    <lineage>
        <taxon>Bacteria</taxon>
        <taxon>Pseudomonadati</taxon>
        <taxon>Pseudomonadota</taxon>
        <taxon>Alphaproteobacteria</taxon>
        <taxon>Sphingomonadales</taxon>
        <taxon>Erythrobacteraceae</taxon>
        <taxon>Croceibacterium</taxon>
    </lineage>
</organism>
<proteinExistence type="predicted"/>
<dbReference type="EMBL" id="CP011452">
    <property type="protein sequence ID" value="AKH42183.1"/>
    <property type="molecule type" value="Genomic_DNA"/>
</dbReference>
<sequence>MAYLTEAEHERVSAAVAEAELTTSGEIVTIIADRSDGYADVALAWSALVSFLLLSLVPLAPHLLLEPLAVFHGGWNVEWEASGILVAAAALGIVSFLLMLALQLWEPIKFRLIPNRIKTDRAENRAIALFKVGRSAAPTAAPAS</sequence>
<dbReference type="RefSeq" id="WP_342341748.1">
    <property type="nucleotide sequence ID" value="NZ_CP011452.2"/>
</dbReference>
<evidence type="ECO:0000313" key="2">
    <source>
        <dbReference type="EMBL" id="AKH42183.1"/>
    </source>
</evidence>
<keyword evidence="1" id="KW-0812">Transmembrane</keyword>
<dbReference type="AlphaFoldDB" id="A0A0F7KNU7"/>
<evidence type="ECO:0000256" key="1">
    <source>
        <dbReference type="SAM" id="Phobius"/>
    </source>
</evidence>
<dbReference type="PATRIC" id="fig|1267766.3.peg.1143"/>
<name>A0A0F7KNU7_9SPHN</name>
<dbReference type="STRING" id="1267766.WYH_01137"/>
<feature type="transmembrane region" description="Helical" evidence="1">
    <location>
        <begin position="42"/>
        <end position="64"/>
    </location>
</feature>
<keyword evidence="1" id="KW-1133">Transmembrane helix</keyword>
<protein>
    <submittedName>
        <fullName evidence="2">Uncharacterized protein</fullName>
    </submittedName>
</protein>
<keyword evidence="3" id="KW-1185">Reference proteome</keyword>
<gene>
    <name evidence="2" type="ORF">WYH_01137</name>
</gene>
<accession>A0A0F7KNU7</accession>
<dbReference type="KEGG" id="aay:WYH_01137"/>
<reference evidence="2" key="1">
    <citation type="submission" date="2015-05" db="EMBL/GenBank/DDBJ databases">
        <title>The complete genome of Altererythrobacter atlanticus strain 26DY36.</title>
        <authorList>
            <person name="Wu Y.-H."/>
            <person name="Cheng H."/>
            <person name="Wu X.-W."/>
        </authorList>
    </citation>
    <scope>NUCLEOTIDE SEQUENCE [LARGE SCALE GENOMIC DNA]</scope>
    <source>
        <strain evidence="2">26DY36</strain>
    </source>
</reference>
<feature type="transmembrane region" description="Helical" evidence="1">
    <location>
        <begin position="84"/>
        <end position="105"/>
    </location>
</feature>
<keyword evidence="1" id="KW-0472">Membrane</keyword>